<accession>A0A150IV22</accession>
<organism evidence="1 5">
    <name type="scientific">Candidatus Methanofastidiosum methylothiophilum</name>
    <dbReference type="NCBI Taxonomy" id="1705564"/>
    <lineage>
        <taxon>Archaea</taxon>
        <taxon>Methanobacteriati</taxon>
        <taxon>Methanobacteriota</taxon>
        <taxon>Stenosarchaea group</taxon>
        <taxon>Candidatus Methanofastidiosia</taxon>
        <taxon>Candidatus Methanofastidiosales</taxon>
        <taxon>Candidatus Methanofastidiosaceae</taxon>
        <taxon>Candidatus Methanofastidiosum</taxon>
    </lineage>
</organism>
<evidence type="ECO:0000313" key="1">
    <source>
        <dbReference type="EMBL" id="KYC45300.1"/>
    </source>
</evidence>
<evidence type="ECO:0000313" key="3">
    <source>
        <dbReference type="EMBL" id="KYC51366.1"/>
    </source>
</evidence>
<dbReference type="Proteomes" id="UP000092403">
    <property type="component" value="Unassembled WGS sequence"/>
</dbReference>
<sequence length="122" mass="12578">MNKIMTLFIAVALIASLGVGAIAGANEDDFANAVIDEKAQIALEKAAIEFANGNDVEGLAAEETATNNFGKTKLGFHKLGGAVISAGWCPGTPTYGIKMYRPHKGRIVTTPIPPMGCPGCSG</sequence>
<evidence type="ECO:0000313" key="4">
    <source>
        <dbReference type="Proteomes" id="UP000091929"/>
    </source>
</evidence>
<evidence type="ECO:0000313" key="5">
    <source>
        <dbReference type="Proteomes" id="UP000092401"/>
    </source>
</evidence>
<dbReference type="Proteomes" id="UP000092401">
    <property type="component" value="Unassembled WGS sequence"/>
</dbReference>
<gene>
    <name evidence="1" type="ORF">APG10_01003</name>
    <name evidence="2" type="ORF">APG11_00029</name>
    <name evidence="3" type="ORF">APG12_00028</name>
</gene>
<dbReference type="EMBL" id="LNGE01000023">
    <property type="protein sequence ID" value="KYC45300.1"/>
    <property type="molecule type" value="Genomic_DNA"/>
</dbReference>
<dbReference type="EMBL" id="LNJC01000001">
    <property type="protein sequence ID" value="KYC51366.1"/>
    <property type="molecule type" value="Genomic_DNA"/>
</dbReference>
<accession>A0A150IJU2</accession>
<evidence type="ECO:0000313" key="2">
    <source>
        <dbReference type="EMBL" id="KYC48718.1"/>
    </source>
</evidence>
<protein>
    <submittedName>
        <fullName evidence="1">Uncharacterized protein</fullName>
    </submittedName>
</protein>
<name>A0A150IJU2_9EURY</name>
<accession>A0A150J2C3</accession>
<dbReference type="Proteomes" id="UP000091929">
    <property type="component" value="Unassembled WGS sequence"/>
</dbReference>
<dbReference type="EMBL" id="LNGF01000001">
    <property type="protein sequence ID" value="KYC48718.1"/>
    <property type="molecule type" value="Genomic_DNA"/>
</dbReference>
<proteinExistence type="predicted"/>
<dbReference type="AlphaFoldDB" id="A0A150IJU2"/>
<comment type="caution">
    <text evidence="1">The sequence shown here is derived from an EMBL/GenBank/DDBJ whole genome shotgun (WGS) entry which is preliminary data.</text>
</comment>
<reference evidence="4 5" key="1">
    <citation type="journal article" date="2016" name="ISME J.">
        <title>Chasing the elusive Euryarchaeota class WSA2: genomes reveal a uniquely fastidious methyl-reducing methanogen.</title>
        <authorList>
            <person name="Nobu M.K."/>
            <person name="Narihiro T."/>
            <person name="Kuroda K."/>
            <person name="Mei R."/>
            <person name="Liu W.T."/>
        </authorList>
    </citation>
    <scope>NUCLEOTIDE SEQUENCE [LARGE SCALE GENOMIC DNA]</scope>
    <source>
        <strain evidence="1">B03fssc0709_Meth_Bin005</strain>
        <strain evidence="2">B15fssc0709_Meth_Bin003</strain>
        <strain evidence="3">BMIXfssc0709_Meth_Bin006</strain>
    </source>
</reference>